<proteinExistence type="predicted"/>
<gene>
    <name evidence="3" type="ORF">ACEU0G_003266</name>
</gene>
<dbReference type="SUPFAM" id="SSF103481">
    <property type="entry name" value="Multidrug resistance efflux transporter EmrE"/>
    <property type="match status" value="2"/>
</dbReference>
<feature type="transmembrane region" description="Helical" evidence="1">
    <location>
        <begin position="59"/>
        <end position="80"/>
    </location>
</feature>
<keyword evidence="1" id="KW-0812">Transmembrane</keyword>
<feature type="transmembrane region" description="Helical" evidence="1">
    <location>
        <begin position="149"/>
        <end position="167"/>
    </location>
</feature>
<dbReference type="InterPro" id="IPR037185">
    <property type="entry name" value="EmrE-like"/>
</dbReference>
<evidence type="ECO:0000259" key="2">
    <source>
        <dbReference type="Pfam" id="PF00892"/>
    </source>
</evidence>
<dbReference type="RefSeq" id="WP_394162826.1">
    <property type="nucleotide sequence ID" value="NZ_JBHGCJ010000005.1"/>
</dbReference>
<dbReference type="Pfam" id="PF00892">
    <property type="entry name" value="EamA"/>
    <property type="match status" value="1"/>
</dbReference>
<feature type="transmembrane region" description="Helical" evidence="1">
    <location>
        <begin position="242"/>
        <end position="263"/>
    </location>
</feature>
<accession>A0ABW7CXI1</accession>
<comment type="caution">
    <text evidence="3">The sequence shown here is derived from an EMBL/GenBank/DDBJ whole genome shotgun (WGS) entry which is preliminary data.</text>
</comment>
<feature type="transmembrane region" description="Helical" evidence="1">
    <location>
        <begin position="269"/>
        <end position="290"/>
    </location>
</feature>
<dbReference type="Proteomes" id="UP001605261">
    <property type="component" value="Unassembled WGS sequence"/>
</dbReference>
<feature type="transmembrane region" description="Helical" evidence="1">
    <location>
        <begin position="28"/>
        <end position="47"/>
    </location>
</feature>
<evidence type="ECO:0000313" key="4">
    <source>
        <dbReference type="Proteomes" id="UP001605261"/>
    </source>
</evidence>
<feature type="transmembrane region" description="Helical" evidence="1">
    <location>
        <begin position="92"/>
        <end position="109"/>
    </location>
</feature>
<reference evidence="3 4" key="1">
    <citation type="submission" date="2024-09" db="EMBL/GenBank/DDBJ databases">
        <authorList>
            <consortium name="All-Russian atlas of soil microorganisms"/>
            <consortium name="as a basis for the search for new antimicrobial producers and enzymes with unique properties"/>
            <person name="Sokolova E.A."/>
            <person name="Voronina E.N."/>
        </authorList>
    </citation>
    <scope>NUCLEOTIDE SEQUENCE [LARGE SCALE GENOMIC DNA]</scope>
    <source>
        <strain evidence="3 4">AF-22b-331.1</strain>
    </source>
</reference>
<protein>
    <submittedName>
        <fullName evidence="3">EamA family transporter</fullName>
    </submittedName>
</protein>
<evidence type="ECO:0000313" key="3">
    <source>
        <dbReference type="EMBL" id="MFG6109256.1"/>
    </source>
</evidence>
<dbReference type="EMBL" id="JBHGCJ010000005">
    <property type="protein sequence ID" value="MFG6109256.1"/>
    <property type="molecule type" value="Genomic_DNA"/>
</dbReference>
<feature type="transmembrane region" description="Helical" evidence="1">
    <location>
        <begin position="116"/>
        <end position="137"/>
    </location>
</feature>
<keyword evidence="4" id="KW-1185">Reference proteome</keyword>
<name>A0ABW7CXI1_9GAMM</name>
<evidence type="ECO:0000256" key="1">
    <source>
        <dbReference type="SAM" id="Phobius"/>
    </source>
</evidence>
<organism evidence="3 4">
    <name type="scientific">Stenotrophomonas nematodicola</name>
    <dbReference type="NCBI Taxonomy" id="2656746"/>
    <lineage>
        <taxon>Bacteria</taxon>
        <taxon>Pseudomonadati</taxon>
        <taxon>Pseudomonadota</taxon>
        <taxon>Gammaproteobacteria</taxon>
        <taxon>Lysobacterales</taxon>
        <taxon>Lysobacteraceae</taxon>
        <taxon>Stenotrophomonas</taxon>
    </lineage>
</organism>
<feature type="transmembrane region" description="Helical" evidence="1">
    <location>
        <begin position="179"/>
        <end position="199"/>
    </location>
</feature>
<keyword evidence="1" id="KW-1133">Transmembrane helix</keyword>
<feature type="domain" description="EamA" evidence="2">
    <location>
        <begin position="2"/>
        <end position="132"/>
    </location>
</feature>
<dbReference type="Gene3D" id="1.10.3730.20">
    <property type="match status" value="1"/>
</dbReference>
<keyword evidence="1" id="KW-0472">Membrane</keyword>
<sequence length="291" mass="30607">MLYLVFSVCCSVLVSVLLKLAPRQRLDMAQVVTWNYLLASVLSLVLLRPSLASLHAPHAPWLALLGLAVTLPAIFLVMAQAVTRAGIVRSDVAQRLSLLLSLLAAFLVFGETANGWKLAGLGLGLLAIVGITVRPRGAAAAAAPDGQRAWPWLLGVWVGYAAVDIMLKQVALSGTPSMAALTASFALAFVLMLGVQLWRHASGTARLHWRNLGAGALLGLLNFGNILFYVRAHQHLPESPAVVFAGMNIGVVVLGALVGVFAFGERTSVWNRVGLGLAVVAIGLIAWGTAG</sequence>
<dbReference type="InterPro" id="IPR000620">
    <property type="entry name" value="EamA_dom"/>
</dbReference>
<feature type="transmembrane region" description="Helical" evidence="1">
    <location>
        <begin position="211"/>
        <end position="230"/>
    </location>
</feature>